<evidence type="ECO:0000313" key="2">
    <source>
        <dbReference type="EMBL" id="KAH7144308.1"/>
    </source>
</evidence>
<accession>A0A9P9ETF8</accession>
<comment type="caution">
    <text evidence="2">The sequence shown here is derived from an EMBL/GenBank/DDBJ whole genome shotgun (WGS) entry which is preliminary data.</text>
</comment>
<gene>
    <name evidence="2" type="ORF">B0J13DRAFT_42043</name>
</gene>
<feature type="region of interest" description="Disordered" evidence="1">
    <location>
        <begin position="235"/>
        <end position="309"/>
    </location>
</feature>
<dbReference type="AlphaFoldDB" id="A0A9P9ETF8"/>
<feature type="compositionally biased region" description="Basic residues" evidence="1">
    <location>
        <begin position="292"/>
        <end position="306"/>
    </location>
</feature>
<dbReference type="OrthoDB" id="5387995at2759"/>
<feature type="compositionally biased region" description="Polar residues" evidence="1">
    <location>
        <begin position="243"/>
        <end position="257"/>
    </location>
</feature>
<dbReference type="EMBL" id="JAGMUU010000010">
    <property type="protein sequence ID" value="KAH7144308.1"/>
    <property type="molecule type" value="Genomic_DNA"/>
</dbReference>
<evidence type="ECO:0000313" key="3">
    <source>
        <dbReference type="Proteomes" id="UP000717696"/>
    </source>
</evidence>
<evidence type="ECO:0000256" key="1">
    <source>
        <dbReference type="SAM" id="MobiDB-lite"/>
    </source>
</evidence>
<dbReference type="Proteomes" id="UP000717696">
    <property type="component" value="Unassembled WGS sequence"/>
</dbReference>
<name>A0A9P9ETF8_9HYPO</name>
<sequence length="420" mass="46566">MEVEASGQNPIHMLEPWRHHACLGCHDDIACPALDGELAKVPRCSASDPLLEELLKEAPYKSNRKGTDLKTLPLQRSLLHTLAHLPKPDATTSAFTFSLPDNSAQPFAIRAKPFFTPYRGVKRRRCLSDVDGFDTARMSSKKRRLRVDLITSRLSQPYSQPATHILNREGQESGDKRFLKMATTLDSARRTSHLHATSFLRYCTMNCLRKRLSQQAHPGFIARRDEQEAAAVASKAGAKATWRPQSIQDTSAGQSLRVSAAPNPTGGPGISIAAPMLSPFLQPTRPQPAASKHNHNHNHNFTHPHAKPPACRLSNPAALPLPATDAVATKKRTSPRIYPVQSPELRPTYLPQLDDLEEDSFAFLHPADDDWDDAADDQDSVYSDFSVVFGQENPGGADAKEERTYEEYLDELDGICWVSR</sequence>
<protein>
    <submittedName>
        <fullName evidence="2">Uncharacterized protein</fullName>
    </submittedName>
</protein>
<organism evidence="2 3">
    <name type="scientific">Dactylonectria estremocensis</name>
    <dbReference type="NCBI Taxonomy" id="1079267"/>
    <lineage>
        <taxon>Eukaryota</taxon>
        <taxon>Fungi</taxon>
        <taxon>Dikarya</taxon>
        <taxon>Ascomycota</taxon>
        <taxon>Pezizomycotina</taxon>
        <taxon>Sordariomycetes</taxon>
        <taxon>Hypocreomycetidae</taxon>
        <taxon>Hypocreales</taxon>
        <taxon>Nectriaceae</taxon>
        <taxon>Dactylonectria</taxon>
    </lineage>
</organism>
<keyword evidence="3" id="KW-1185">Reference proteome</keyword>
<reference evidence="2" key="1">
    <citation type="journal article" date="2021" name="Nat. Commun.">
        <title>Genetic determinants of endophytism in the Arabidopsis root mycobiome.</title>
        <authorList>
            <person name="Mesny F."/>
            <person name="Miyauchi S."/>
            <person name="Thiergart T."/>
            <person name="Pickel B."/>
            <person name="Atanasova L."/>
            <person name="Karlsson M."/>
            <person name="Huettel B."/>
            <person name="Barry K.W."/>
            <person name="Haridas S."/>
            <person name="Chen C."/>
            <person name="Bauer D."/>
            <person name="Andreopoulos W."/>
            <person name="Pangilinan J."/>
            <person name="LaButti K."/>
            <person name="Riley R."/>
            <person name="Lipzen A."/>
            <person name="Clum A."/>
            <person name="Drula E."/>
            <person name="Henrissat B."/>
            <person name="Kohler A."/>
            <person name="Grigoriev I.V."/>
            <person name="Martin F.M."/>
            <person name="Hacquard S."/>
        </authorList>
    </citation>
    <scope>NUCLEOTIDE SEQUENCE</scope>
    <source>
        <strain evidence="2">MPI-CAGE-AT-0021</strain>
    </source>
</reference>
<proteinExistence type="predicted"/>